<sequence length="286" mass="33176">APTETTLQKCYLEPQPKGNVSIGYLPWRCSYDDLQLYALYRSNKRCVETIGLCYAWAVMSLRRTQESTTTRNCVFRISTMEKKRPLNSKIVKLYPLTNYVFGKKEAQHERDSSVHDRFDRMRNEFHKMGMRRSVDAVILVHEHSLPHVLLLRVGQNFFKLPGGELTPGEDEVNGLKRILTEIFGRASCDENLINDQWSIAEEIANWWRPNFDPPRYPYIPAHVTQPKEQTKLLLVQLPRTALFAVPNNYKLVAAPIFELFDNSASYGVLISSIPMILSRFNFEYLK</sequence>
<evidence type="ECO:0000313" key="6">
    <source>
        <dbReference type="Proteomes" id="UP000887569"/>
    </source>
</evidence>
<evidence type="ECO:0000256" key="5">
    <source>
        <dbReference type="ARBA" id="ARBA00023242"/>
    </source>
</evidence>
<keyword evidence="4" id="KW-0694">RNA-binding</keyword>
<evidence type="ECO:0000256" key="2">
    <source>
        <dbReference type="ARBA" id="ARBA00009710"/>
    </source>
</evidence>
<dbReference type="SUPFAM" id="SSF55811">
    <property type="entry name" value="Nudix"/>
    <property type="match status" value="1"/>
</dbReference>
<dbReference type="InterPro" id="IPR015797">
    <property type="entry name" value="NUDIX_hydrolase-like_dom_sf"/>
</dbReference>
<dbReference type="WBParaSite" id="PgR118_g027_t02">
    <property type="protein sequence ID" value="PgR118_g027_t02"/>
    <property type="gene ID" value="PgR118_g027"/>
</dbReference>
<reference evidence="7" key="1">
    <citation type="submission" date="2022-11" db="UniProtKB">
        <authorList>
            <consortium name="WormBaseParasite"/>
        </authorList>
    </citation>
    <scope>IDENTIFICATION</scope>
</reference>
<dbReference type="CDD" id="cd18871">
    <property type="entry name" value="NUDIX_Cfim25_Nudt21"/>
    <property type="match status" value="1"/>
</dbReference>
<dbReference type="GO" id="GO:0031124">
    <property type="term" value="P:mRNA 3'-end processing"/>
    <property type="evidence" value="ECO:0007669"/>
    <property type="project" value="InterPro"/>
</dbReference>
<dbReference type="InterPro" id="IPR016706">
    <property type="entry name" value="Cleav_polyA_spec_factor_su5"/>
</dbReference>
<dbReference type="AlphaFoldDB" id="A0A915CD26"/>
<organism evidence="6 7">
    <name type="scientific">Parascaris univalens</name>
    <name type="common">Nematode worm</name>
    <dbReference type="NCBI Taxonomy" id="6257"/>
    <lineage>
        <taxon>Eukaryota</taxon>
        <taxon>Metazoa</taxon>
        <taxon>Ecdysozoa</taxon>
        <taxon>Nematoda</taxon>
        <taxon>Chromadorea</taxon>
        <taxon>Rhabditida</taxon>
        <taxon>Spirurina</taxon>
        <taxon>Ascaridomorpha</taxon>
        <taxon>Ascaridoidea</taxon>
        <taxon>Ascarididae</taxon>
        <taxon>Parascaris</taxon>
    </lineage>
</organism>
<evidence type="ECO:0000256" key="4">
    <source>
        <dbReference type="ARBA" id="ARBA00022884"/>
    </source>
</evidence>
<evidence type="ECO:0000256" key="1">
    <source>
        <dbReference type="ARBA" id="ARBA00004123"/>
    </source>
</evidence>
<name>A0A915CD26_PARUN</name>
<dbReference type="Gene3D" id="3.90.79.10">
    <property type="entry name" value="Nucleoside Triphosphate Pyrophosphohydrolase"/>
    <property type="match status" value="1"/>
</dbReference>
<proteinExistence type="inferred from homology"/>
<dbReference type="GO" id="GO:0005849">
    <property type="term" value="C:mRNA cleavage factor complex"/>
    <property type="evidence" value="ECO:0007669"/>
    <property type="project" value="InterPro"/>
</dbReference>
<dbReference type="GO" id="GO:0003729">
    <property type="term" value="F:mRNA binding"/>
    <property type="evidence" value="ECO:0007669"/>
    <property type="project" value="InterPro"/>
</dbReference>
<dbReference type="Pfam" id="PF13869">
    <property type="entry name" value="NUDIX_2"/>
    <property type="match status" value="1"/>
</dbReference>
<keyword evidence="6" id="KW-1185">Reference proteome</keyword>
<evidence type="ECO:0000256" key="3">
    <source>
        <dbReference type="ARBA" id="ARBA00022664"/>
    </source>
</evidence>
<dbReference type="FunFam" id="3.90.79.10:FF:000020">
    <property type="entry name" value="Pre-mRNA cleavage factor Im subunit 2"/>
    <property type="match status" value="1"/>
</dbReference>
<accession>A0A915CD26</accession>
<comment type="subcellular location">
    <subcellularLocation>
        <location evidence="1">Nucleus</location>
    </subcellularLocation>
</comment>
<keyword evidence="5" id="KW-0539">Nucleus</keyword>
<evidence type="ECO:0000313" key="7">
    <source>
        <dbReference type="WBParaSite" id="PgR118_g027_t02"/>
    </source>
</evidence>
<protein>
    <submittedName>
        <fullName evidence="7">Cleavage and polyadenylation specificity factor subunit 5</fullName>
    </submittedName>
</protein>
<keyword evidence="3" id="KW-0507">mRNA processing</keyword>
<comment type="similarity">
    <text evidence="2">Belongs to the Nudix hydrolase family. CPSF5 subfamily.</text>
</comment>
<dbReference type="PANTHER" id="PTHR13047">
    <property type="entry name" value="PRE-MRNA CLEAVAGE FACTOR IM, 25KD SUBUNIT"/>
    <property type="match status" value="1"/>
</dbReference>
<dbReference type="Proteomes" id="UP000887569">
    <property type="component" value="Unplaced"/>
</dbReference>